<evidence type="ECO:0000256" key="1">
    <source>
        <dbReference type="SAM" id="SignalP"/>
    </source>
</evidence>
<gene>
    <name evidence="2" type="ORF">HF841_08205</name>
</gene>
<dbReference type="AlphaFoldDB" id="A0A7X9SAY3"/>
<feature type="chain" id="PRO_5030776253" description="Lipoprotein" evidence="1">
    <location>
        <begin position="19"/>
        <end position="279"/>
    </location>
</feature>
<accession>A0A7X9SAY3</accession>
<feature type="signal peptide" evidence="1">
    <location>
        <begin position="1"/>
        <end position="18"/>
    </location>
</feature>
<comment type="caution">
    <text evidence="2">The sequence shown here is derived from an EMBL/GenBank/DDBJ whole genome shotgun (WGS) entry which is preliminary data.</text>
</comment>
<dbReference type="PROSITE" id="PS51257">
    <property type="entry name" value="PROKAR_LIPOPROTEIN"/>
    <property type="match status" value="1"/>
</dbReference>
<sequence length="279" mass="31781">MKQLRFTLMMIIACLSFACISCSSNEESLSATTEKQKLSVKEAEKYLKLTNYMEQINPLYNVTNEEVLTRGSWFRWFAVLKMDAMGYTWGRQHGLTWQLSLVCAAVASITAAILSSKASTFNNWNINPNWFIYTPTHEYEKMGYEHNRLVQQVVSKYPSIRTGNVSVSTILSNTESSLSNIGYSGNIPNLYKTELLAILNSNNLDTFEAKMERAVLNNQSDFLESYAQYISQITDKSMVHSYTQNIIAQIDNLSISDKDNLKAMVCICEHSRFLWTGLE</sequence>
<keyword evidence="1" id="KW-0732">Signal</keyword>
<dbReference type="Proteomes" id="UP000520291">
    <property type="component" value="Unassembled WGS sequence"/>
</dbReference>
<organism evidence="2 3">
    <name type="scientific">Bacteroides eggerthii</name>
    <dbReference type="NCBI Taxonomy" id="28111"/>
    <lineage>
        <taxon>Bacteria</taxon>
        <taxon>Pseudomonadati</taxon>
        <taxon>Bacteroidota</taxon>
        <taxon>Bacteroidia</taxon>
        <taxon>Bacteroidales</taxon>
        <taxon>Bacteroidaceae</taxon>
        <taxon>Bacteroides</taxon>
    </lineage>
</organism>
<evidence type="ECO:0000313" key="2">
    <source>
        <dbReference type="EMBL" id="NME86003.1"/>
    </source>
</evidence>
<evidence type="ECO:0008006" key="4">
    <source>
        <dbReference type="Google" id="ProtNLM"/>
    </source>
</evidence>
<proteinExistence type="predicted"/>
<evidence type="ECO:0000313" key="3">
    <source>
        <dbReference type="Proteomes" id="UP000520291"/>
    </source>
</evidence>
<protein>
    <recommendedName>
        <fullName evidence="4">Lipoprotein</fullName>
    </recommendedName>
</protein>
<name>A0A7X9SAY3_9BACE</name>
<reference evidence="2 3" key="1">
    <citation type="submission" date="2020-04" db="EMBL/GenBank/DDBJ databases">
        <authorList>
            <person name="Hitch T.C.A."/>
            <person name="Wylensek D."/>
            <person name="Clavel T."/>
        </authorList>
    </citation>
    <scope>NUCLEOTIDE SEQUENCE [LARGE SCALE GENOMIC DNA]</scope>
    <source>
        <strain evidence="2 3">WCA3-601-WT-5E</strain>
    </source>
</reference>
<dbReference type="EMBL" id="JABAGL010000009">
    <property type="protein sequence ID" value="NME86003.1"/>
    <property type="molecule type" value="Genomic_DNA"/>
</dbReference>
<dbReference type="RefSeq" id="WP_168947541.1">
    <property type="nucleotide sequence ID" value="NZ_JABAGL010000009.1"/>
</dbReference>